<accession>A0ABU2L2Y4</accession>
<dbReference type="InterPro" id="IPR054129">
    <property type="entry name" value="DesT_TetR_C"/>
</dbReference>
<evidence type="ECO:0000256" key="4">
    <source>
        <dbReference type="PROSITE-ProRule" id="PRU00335"/>
    </source>
</evidence>
<evidence type="ECO:0000256" key="5">
    <source>
        <dbReference type="SAM" id="MobiDB-lite"/>
    </source>
</evidence>
<evidence type="ECO:0000256" key="2">
    <source>
        <dbReference type="ARBA" id="ARBA00023125"/>
    </source>
</evidence>
<dbReference type="EMBL" id="JAVREN010000003">
    <property type="protein sequence ID" value="MDT0305880.1"/>
    <property type="molecule type" value="Genomic_DNA"/>
</dbReference>
<feature type="region of interest" description="Disordered" evidence="5">
    <location>
        <begin position="1"/>
        <end position="23"/>
    </location>
</feature>
<dbReference type="Pfam" id="PF21943">
    <property type="entry name" value="TetR_C_46"/>
    <property type="match status" value="1"/>
</dbReference>
<keyword evidence="3" id="KW-0804">Transcription</keyword>
<evidence type="ECO:0000256" key="3">
    <source>
        <dbReference type="ARBA" id="ARBA00023163"/>
    </source>
</evidence>
<evidence type="ECO:0000256" key="1">
    <source>
        <dbReference type="ARBA" id="ARBA00023015"/>
    </source>
</evidence>
<evidence type="ECO:0000313" key="8">
    <source>
        <dbReference type="Proteomes" id="UP001183388"/>
    </source>
</evidence>
<dbReference type="Pfam" id="PF00440">
    <property type="entry name" value="TetR_N"/>
    <property type="match status" value="1"/>
</dbReference>
<dbReference type="PANTHER" id="PTHR30055">
    <property type="entry name" value="HTH-TYPE TRANSCRIPTIONAL REGULATOR RUTR"/>
    <property type="match status" value="1"/>
</dbReference>
<dbReference type="Proteomes" id="UP001183388">
    <property type="component" value="Unassembled WGS sequence"/>
</dbReference>
<protein>
    <submittedName>
        <fullName evidence="7">TetR/AcrR family transcriptional regulator</fullName>
    </submittedName>
</protein>
<keyword evidence="2 4" id="KW-0238">DNA-binding</keyword>
<evidence type="ECO:0000313" key="7">
    <source>
        <dbReference type="EMBL" id="MDT0305880.1"/>
    </source>
</evidence>
<dbReference type="SUPFAM" id="SSF46689">
    <property type="entry name" value="Homeodomain-like"/>
    <property type="match status" value="1"/>
</dbReference>
<evidence type="ECO:0000259" key="6">
    <source>
        <dbReference type="PROSITE" id="PS50977"/>
    </source>
</evidence>
<feature type="DNA-binding region" description="H-T-H motif" evidence="4">
    <location>
        <begin position="48"/>
        <end position="67"/>
    </location>
</feature>
<organism evidence="7 8">
    <name type="scientific">Streptomyces boetiae</name>
    <dbReference type="NCBI Taxonomy" id="3075541"/>
    <lineage>
        <taxon>Bacteria</taxon>
        <taxon>Bacillati</taxon>
        <taxon>Actinomycetota</taxon>
        <taxon>Actinomycetes</taxon>
        <taxon>Kitasatosporales</taxon>
        <taxon>Streptomycetaceae</taxon>
        <taxon>Streptomyces</taxon>
    </lineage>
</organism>
<feature type="domain" description="HTH tetR-type" evidence="6">
    <location>
        <begin position="25"/>
        <end position="85"/>
    </location>
</feature>
<dbReference type="InterPro" id="IPR036271">
    <property type="entry name" value="Tet_transcr_reg_TetR-rel_C_sf"/>
</dbReference>
<dbReference type="InterPro" id="IPR009057">
    <property type="entry name" value="Homeodomain-like_sf"/>
</dbReference>
<dbReference type="SUPFAM" id="SSF48498">
    <property type="entry name" value="Tetracyclin repressor-like, C-terminal domain"/>
    <property type="match status" value="1"/>
</dbReference>
<dbReference type="InterPro" id="IPR050109">
    <property type="entry name" value="HTH-type_TetR-like_transc_reg"/>
</dbReference>
<keyword evidence="1" id="KW-0805">Transcription regulation</keyword>
<comment type="caution">
    <text evidence="7">The sequence shown here is derived from an EMBL/GenBank/DDBJ whole genome shotgun (WGS) entry which is preliminary data.</text>
</comment>
<sequence length="226" mass="24519">MARTSPVPEMRGPRGGARGARLTPAERKAQILAAARALLEESDLDTVSMESVARAAGVSPALLFHYFGSQHKLHHAVLRELGGEMLEDLAPDPALSAREQLRHALDMFVAQVARHPAAYLTVVRLSQSSGEMRQLHRAARAAFTEWVTQALAAAGAPVTPAVTLAVRGWLAYVEEVVVIWLDDRSLMSPEELAEQCELACVQLVEGALGDPELAETIRERMSTRPS</sequence>
<reference evidence="8" key="1">
    <citation type="submission" date="2023-07" db="EMBL/GenBank/DDBJ databases">
        <title>30 novel species of actinomycetes from the DSMZ collection.</title>
        <authorList>
            <person name="Nouioui I."/>
        </authorList>
    </citation>
    <scope>NUCLEOTIDE SEQUENCE [LARGE SCALE GENOMIC DNA]</scope>
    <source>
        <strain evidence="8">DSM 44917</strain>
    </source>
</reference>
<keyword evidence="8" id="KW-1185">Reference proteome</keyword>
<dbReference type="PANTHER" id="PTHR30055:SF146">
    <property type="entry name" value="HTH-TYPE TRANSCRIPTIONAL DUAL REGULATOR CECR"/>
    <property type="match status" value="1"/>
</dbReference>
<gene>
    <name evidence="7" type="ORF">RM780_02740</name>
</gene>
<name>A0ABU2L2Y4_9ACTN</name>
<dbReference type="PRINTS" id="PR00455">
    <property type="entry name" value="HTHTETR"/>
</dbReference>
<proteinExistence type="predicted"/>
<dbReference type="PROSITE" id="PS50977">
    <property type="entry name" value="HTH_TETR_2"/>
    <property type="match status" value="1"/>
</dbReference>
<dbReference type="Gene3D" id="1.10.357.10">
    <property type="entry name" value="Tetracycline Repressor, domain 2"/>
    <property type="match status" value="1"/>
</dbReference>
<dbReference type="RefSeq" id="WP_311628794.1">
    <property type="nucleotide sequence ID" value="NZ_JAVREN010000003.1"/>
</dbReference>
<dbReference type="InterPro" id="IPR001647">
    <property type="entry name" value="HTH_TetR"/>
</dbReference>